<evidence type="ECO:0000313" key="6">
    <source>
        <dbReference type="Proteomes" id="UP001454036"/>
    </source>
</evidence>
<proteinExistence type="inferred from homology"/>
<comment type="function">
    <text evidence="2">Repressor of jasmonate responses.</text>
</comment>
<dbReference type="PROSITE" id="PS51320">
    <property type="entry name" value="TIFY"/>
    <property type="match status" value="1"/>
</dbReference>
<gene>
    <name evidence="5" type="ORF">LIER_26989</name>
</gene>
<dbReference type="PANTHER" id="PTHR33077">
    <property type="entry name" value="PROTEIN TIFY 4A-RELATED-RELATED"/>
    <property type="match status" value="1"/>
</dbReference>
<dbReference type="GO" id="GO:2000022">
    <property type="term" value="P:regulation of jasmonic acid mediated signaling pathway"/>
    <property type="evidence" value="ECO:0007669"/>
    <property type="project" value="UniProtKB-UniRule"/>
</dbReference>
<dbReference type="AlphaFoldDB" id="A0AAV3REJ8"/>
<dbReference type="GO" id="GO:0009611">
    <property type="term" value="P:response to wounding"/>
    <property type="evidence" value="ECO:0007669"/>
    <property type="project" value="UniProtKB-UniRule"/>
</dbReference>
<evidence type="ECO:0000259" key="4">
    <source>
        <dbReference type="PROSITE" id="PS51320"/>
    </source>
</evidence>
<sequence length="325" mass="35989">MRRPSWNKSQAIQQVISLKKLLEAPPASESGGRSKRHHVPPRVHNDNNPHFVPRSANVGLSRPVDDTIAIKENKSGSFGSSGDLARRTTMEFNESLPRTTDVSEMSLGQMTIFYCGKVNVYDDVPTEKAQVIMHLAASPPYLPQDALYDGTMVMQSSACQMQVVGDRTGSGSNVMLKPAPQTVTASDSCRIYAEVNKCFHEENNAPENPGSRKASVQRYLEKRKDRFKSKRKVETTSSAGLDIYYNHQLANELNQHPNIGDTHSLPQIRPPNTPARCSSPEKHTNDSASLNGKVVHILIIQPVSCVLISGDSNNVMFMYSLYHEV</sequence>
<dbReference type="Proteomes" id="UP001454036">
    <property type="component" value="Unassembled WGS sequence"/>
</dbReference>
<dbReference type="GO" id="GO:0031347">
    <property type="term" value="P:regulation of defense response"/>
    <property type="evidence" value="ECO:0007669"/>
    <property type="project" value="UniProtKB-UniRule"/>
</dbReference>
<dbReference type="InterPro" id="IPR018467">
    <property type="entry name" value="CCT_CS"/>
</dbReference>
<comment type="similarity">
    <text evidence="1 2">Belongs to the TIFY/JAZ family.</text>
</comment>
<protein>
    <recommendedName>
        <fullName evidence="2">Protein TIFY</fullName>
    </recommendedName>
    <alternativeName>
        <fullName evidence="2">Jasmonate ZIM domain-containing protein</fullName>
    </alternativeName>
</protein>
<keyword evidence="6" id="KW-1185">Reference proteome</keyword>
<comment type="domain">
    <text evidence="2">The jas domain is required for interaction with COI1.</text>
</comment>
<comment type="subcellular location">
    <subcellularLocation>
        <location evidence="2">Nucleus</location>
    </subcellularLocation>
</comment>
<dbReference type="PANTHER" id="PTHR33077:SF60">
    <property type="entry name" value="TIFY DOMAIN-CONTAINING PROTEIN"/>
    <property type="match status" value="1"/>
</dbReference>
<evidence type="ECO:0000256" key="3">
    <source>
        <dbReference type="SAM" id="MobiDB-lite"/>
    </source>
</evidence>
<dbReference type="Pfam" id="PF09425">
    <property type="entry name" value="Jas_motif"/>
    <property type="match status" value="1"/>
</dbReference>
<name>A0AAV3REJ8_LITER</name>
<organism evidence="5 6">
    <name type="scientific">Lithospermum erythrorhizon</name>
    <name type="common">Purple gromwell</name>
    <name type="synonym">Lithospermum officinale var. erythrorhizon</name>
    <dbReference type="NCBI Taxonomy" id="34254"/>
    <lineage>
        <taxon>Eukaryota</taxon>
        <taxon>Viridiplantae</taxon>
        <taxon>Streptophyta</taxon>
        <taxon>Embryophyta</taxon>
        <taxon>Tracheophyta</taxon>
        <taxon>Spermatophyta</taxon>
        <taxon>Magnoliopsida</taxon>
        <taxon>eudicotyledons</taxon>
        <taxon>Gunneridae</taxon>
        <taxon>Pentapetalae</taxon>
        <taxon>asterids</taxon>
        <taxon>lamiids</taxon>
        <taxon>Boraginales</taxon>
        <taxon>Boraginaceae</taxon>
        <taxon>Boraginoideae</taxon>
        <taxon>Lithospermeae</taxon>
        <taxon>Lithospermum</taxon>
    </lineage>
</organism>
<dbReference type="InterPro" id="IPR010399">
    <property type="entry name" value="Tify_dom"/>
</dbReference>
<dbReference type="InterPro" id="IPR040390">
    <property type="entry name" value="TIFY/JAZ"/>
</dbReference>
<dbReference type="EMBL" id="BAABME010008563">
    <property type="protein sequence ID" value="GAA0173358.1"/>
    <property type="molecule type" value="Genomic_DNA"/>
</dbReference>
<evidence type="ECO:0000256" key="2">
    <source>
        <dbReference type="RuleBase" id="RU369065"/>
    </source>
</evidence>
<reference evidence="5 6" key="1">
    <citation type="submission" date="2024-01" db="EMBL/GenBank/DDBJ databases">
        <title>The complete chloroplast genome sequence of Lithospermum erythrorhizon: insights into the phylogenetic relationship among Boraginaceae species and the maternal lineages of purple gromwells.</title>
        <authorList>
            <person name="Okada T."/>
            <person name="Watanabe K."/>
        </authorList>
    </citation>
    <scope>NUCLEOTIDE SEQUENCE [LARGE SCALE GENOMIC DNA]</scope>
</reference>
<keyword evidence="2" id="KW-1184">Jasmonic acid signaling pathway</keyword>
<dbReference type="SMART" id="SM00979">
    <property type="entry name" value="TIFY"/>
    <property type="match status" value="1"/>
</dbReference>
<accession>A0AAV3REJ8</accession>
<keyword evidence="2" id="KW-0539">Nucleus</keyword>
<feature type="region of interest" description="Disordered" evidence="3">
    <location>
        <begin position="20"/>
        <end position="58"/>
    </location>
</feature>
<comment type="caution">
    <text evidence="5">The sequence shown here is derived from an EMBL/GenBank/DDBJ whole genome shotgun (WGS) entry which is preliminary data.</text>
</comment>
<feature type="region of interest" description="Disordered" evidence="3">
    <location>
        <begin position="254"/>
        <end position="287"/>
    </location>
</feature>
<evidence type="ECO:0000256" key="1">
    <source>
        <dbReference type="ARBA" id="ARBA00008614"/>
    </source>
</evidence>
<dbReference type="Pfam" id="PF06200">
    <property type="entry name" value="tify"/>
    <property type="match status" value="1"/>
</dbReference>
<dbReference type="GO" id="GO:0005634">
    <property type="term" value="C:nucleus"/>
    <property type="evidence" value="ECO:0007669"/>
    <property type="project" value="UniProtKB-SubCell"/>
</dbReference>
<evidence type="ECO:0000313" key="5">
    <source>
        <dbReference type="EMBL" id="GAA0173358.1"/>
    </source>
</evidence>
<feature type="domain" description="Tify" evidence="4">
    <location>
        <begin position="103"/>
        <end position="138"/>
    </location>
</feature>